<dbReference type="Proteomes" id="UP000054495">
    <property type="component" value="Unassembled WGS sequence"/>
</dbReference>
<feature type="compositionally biased region" description="Polar residues" evidence="1">
    <location>
        <begin position="72"/>
        <end position="84"/>
    </location>
</feature>
<organism evidence="2 3">
    <name type="scientific">Ancylostoma ceylanicum</name>
    <dbReference type="NCBI Taxonomy" id="53326"/>
    <lineage>
        <taxon>Eukaryota</taxon>
        <taxon>Metazoa</taxon>
        <taxon>Ecdysozoa</taxon>
        <taxon>Nematoda</taxon>
        <taxon>Chromadorea</taxon>
        <taxon>Rhabditida</taxon>
        <taxon>Rhabditina</taxon>
        <taxon>Rhabditomorpha</taxon>
        <taxon>Strongyloidea</taxon>
        <taxon>Ancylostomatidae</taxon>
        <taxon>Ancylostomatinae</taxon>
        <taxon>Ancylostoma</taxon>
    </lineage>
</organism>
<proteinExistence type="predicted"/>
<keyword evidence="3" id="KW-1185">Reference proteome</keyword>
<feature type="region of interest" description="Disordered" evidence="1">
    <location>
        <begin position="100"/>
        <end position="131"/>
    </location>
</feature>
<evidence type="ECO:0000313" key="2">
    <source>
        <dbReference type="EMBL" id="EPB66863.1"/>
    </source>
</evidence>
<dbReference type="AlphaFoldDB" id="A0A0D6L7G2"/>
<evidence type="ECO:0000313" key="3">
    <source>
        <dbReference type="Proteomes" id="UP000054495"/>
    </source>
</evidence>
<protein>
    <submittedName>
        <fullName evidence="2">Uncharacterized protein</fullName>
    </submittedName>
</protein>
<dbReference type="EMBL" id="KE125886">
    <property type="protein sequence ID" value="EPB66863.1"/>
    <property type="molecule type" value="Genomic_DNA"/>
</dbReference>
<accession>A0A0D6L7G2</accession>
<evidence type="ECO:0000256" key="1">
    <source>
        <dbReference type="SAM" id="MobiDB-lite"/>
    </source>
</evidence>
<sequence>MSCHYDVDAFRFRTPIAALISSGDAAQCRSREHHDPYAMNEPRSVNRVVASLIRSIEDSRYTAPDRPAHLTVDNNQGQDAATQTSPFSISRSSSFDWINEPTEGGLRDLKTPLSTPRTRLEPSRKTLAVDQ</sequence>
<name>A0A0D6L7G2_9BILA</name>
<feature type="region of interest" description="Disordered" evidence="1">
    <location>
        <begin position="64"/>
        <end position="87"/>
    </location>
</feature>
<reference evidence="2 3" key="1">
    <citation type="submission" date="2013-05" db="EMBL/GenBank/DDBJ databases">
        <title>Draft genome of the parasitic nematode Anyclostoma ceylanicum.</title>
        <authorList>
            <person name="Mitreva M."/>
        </authorList>
    </citation>
    <scope>NUCLEOTIDE SEQUENCE [LARGE SCALE GENOMIC DNA]</scope>
</reference>
<gene>
    <name evidence="2" type="ORF">ANCCEY_14046</name>
</gene>